<dbReference type="RefSeq" id="WP_344160869.1">
    <property type="nucleotide sequence ID" value="NZ_BAAAPC010000004.1"/>
</dbReference>
<reference evidence="2 3" key="1">
    <citation type="journal article" date="2019" name="Int. J. Syst. Evol. Microbiol.">
        <title>The Global Catalogue of Microorganisms (GCM) 10K type strain sequencing project: providing services to taxonomists for standard genome sequencing and annotation.</title>
        <authorList>
            <consortium name="The Broad Institute Genomics Platform"/>
            <consortium name="The Broad Institute Genome Sequencing Center for Infectious Disease"/>
            <person name="Wu L."/>
            <person name="Ma J."/>
        </authorList>
    </citation>
    <scope>NUCLEOTIDE SEQUENCE [LARGE SCALE GENOMIC DNA]</scope>
    <source>
        <strain evidence="2 3">JCM 15313</strain>
    </source>
</reference>
<evidence type="ECO:0000313" key="3">
    <source>
        <dbReference type="Proteomes" id="UP001501585"/>
    </source>
</evidence>
<dbReference type="EMBL" id="BAAAPC010000004">
    <property type="protein sequence ID" value="GAA1989244.1"/>
    <property type="molecule type" value="Genomic_DNA"/>
</dbReference>
<dbReference type="Proteomes" id="UP001501585">
    <property type="component" value="Unassembled WGS sequence"/>
</dbReference>
<keyword evidence="3" id="KW-1185">Reference proteome</keyword>
<gene>
    <name evidence="2" type="ORF">GCM10009799_13720</name>
</gene>
<sequence length="334" mass="34032">MAEEPTDIPESPTPAARSPPPRPGRGVTAIAACLGVAAAVPLAVAAAPPPPSPVRVEDGAVVVPIDGGEAVVDPATLAVAARPDSGGRITLSDAAKQDLGDPDALTIGPGGARWSYPDRGFDASATAEQGRLSIEVRATAGGDDPDSTLTWPVTGTDPAASAVRFPRGEGLSVPLDDDFFTSEDAGLAGADIAMSSGLTLPFWGTAIGGLGASYTVGDDGIGTLLRFVSDTGRLSNEAEHTFSARSGTLKYAVTFALTGPEPTAAAADYRALLTERGQLGSLKAKIANNPEVGKLIGAFHAYTWGSGRRAAAVERMRELGIDRMWLGYDADGAP</sequence>
<comment type="caution">
    <text evidence="2">The sequence shown here is derived from an EMBL/GenBank/DDBJ whole genome shotgun (WGS) entry which is preliminary data.</text>
</comment>
<evidence type="ECO:0000313" key="2">
    <source>
        <dbReference type="EMBL" id="GAA1989244.1"/>
    </source>
</evidence>
<evidence type="ECO:0000256" key="1">
    <source>
        <dbReference type="SAM" id="MobiDB-lite"/>
    </source>
</evidence>
<name>A0ABN2SML8_9ACTN</name>
<protein>
    <submittedName>
        <fullName evidence="2">Uncharacterized protein</fullName>
    </submittedName>
</protein>
<proteinExistence type="predicted"/>
<accession>A0ABN2SML8</accession>
<organism evidence="2 3">
    <name type="scientific">Nocardiopsis rhodophaea</name>
    <dbReference type="NCBI Taxonomy" id="280238"/>
    <lineage>
        <taxon>Bacteria</taxon>
        <taxon>Bacillati</taxon>
        <taxon>Actinomycetota</taxon>
        <taxon>Actinomycetes</taxon>
        <taxon>Streptosporangiales</taxon>
        <taxon>Nocardiopsidaceae</taxon>
        <taxon>Nocardiopsis</taxon>
    </lineage>
</organism>
<feature type="region of interest" description="Disordered" evidence="1">
    <location>
        <begin position="1"/>
        <end position="26"/>
    </location>
</feature>